<accession>A0A9N7TW55</accession>
<gene>
    <name evidence="2" type="ORF">PLEPLA_LOCUS7047</name>
</gene>
<dbReference type="AlphaFoldDB" id="A0A9N7TW55"/>
<organism evidence="2 3">
    <name type="scientific">Pleuronectes platessa</name>
    <name type="common">European plaice</name>
    <dbReference type="NCBI Taxonomy" id="8262"/>
    <lineage>
        <taxon>Eukaryota</taxon>
        <taxon>Metazoa</taxon>
        <taxon>Chordata</taxon>
        <taxon>Craniata</taxon>
        <taxon>Vertebrata</taxon>
        <taxon>Euteleostomi</taxon>
        <taxon>Actinopterygii</taxon>
        <taxon>Neopterygii</taxon>
        <taxon>Teleostei</taxon>
        <taxon>Neoteleostei</taxon>
        <taxon>Acanthomorphata</taxon>
        <taxon>Carangaria</taxon>
        <taxon>Pleuronectiformes</taxon>
        <taxon>Pleuronectoidei</taxon>
        <taxon>Pleuronectidae</taxon>
        <taxon>Pleuronectes</taxon>
    </lineage>
</organism>
<dbReference type="EMBL" id="CADEAL010000373">
    <property type="protein sequence ID" value="CAB1419219.1"/>
    <property type="molecule type" value="Genomic_DNA"/>
</dbReference>
<evidence type="ECO:0000256" key="1">
    <source>
        <dbReference type="SAM" id="MobiDB-lite"/>
    </source>
</evidence>
<dbReference type="Proteomes" id="UP001153269">
    <property type="component" value="Unassembled WGS sequence"/>
</dbReference>
<evidence type="ECO:0000313" key="2">
    <source>
        <dbReference type="EMBL" id="CAB1419219.1"/>
    </source>
</evidence>
<protein>
    <submittedName>
        <fullName evidence="2">Uncharacterized protein</fullName>
    </submittedName>
</protein>
<evidence type="ECO:0000313" key="3">
    <source>
        <dbReference type="Proteomes" id="UP001153269"/>
    </source>
</evidence>
<comment type="caution">
    <text evidence="2">The sequence shown here is derived from an EMBL/GenBank/DDBJ whole genome shotgun (WGS) entry which is preliminary data.</text>
</comment>
<reference evidence="2" key="1">
    <citation type="submission" date="2020-03" db="EMBL/GenBank/DDBJ databases">
        <authorList>
            <person name="Weist P."/>
        </authorList>
    </citation>
    <scope>NUCLEOTIDE SEQUENCE</scope>
</reference>
<proteinExistence type="predicted"/>
<keyword evidence="3" id="KW-1185">Reference proteome</keyword>
<sequence length="107" mass="11293">MRRGEVHLKQSDCKENRTVSGFFFRGGGPLPVASHGVAGEGAFFLLESGAVSIRGLEGRPLEGTGYGGRRQRLWARVGPFSRITSATAPAGEPSVRAEGPLRLAPSS</sequence>
<feature type="region of interest" description="Disordered" evidence="1">
    <location>
        <begin position="85"/>
        <end position="107"/>
    </location>
</feature>
<name>A0A9N7TW55_PLEPL</name>